<dbReference type="RefSeq" id="WP_223099491.1">
    <property type="nucleotide sequence ID" value="NZ_CP061913.1"/>
</dbReference>
<evidence type="ECO:0000313" key="2">
    <source>
        <dbReference type="Proteomes" id="UP001589608"/>
    </source>
</evidence>
<gene>
    <name evidence="1" type="ORF">ACFFTR_08000</name>
</gene>
<organism evidence="1 2">
    <name type="scientific">Dactylosporangium vinaceum</name>
    <dbReference type="NCBI Taxonomy" id="53362"/>
    <lineage>
        <taxon>Bacteria</taxon>
        <taxon>Bacillati</taxon>
        <taxon>Actinomycetota</taxon>
        <taxon>Actinomycetes</taxon>
        <taxon>Micromonosporales</taxon>
        <taxon>Micromonosporaceae</taxon>
        <taxon>Dactylosporangium</taxon>
    </lineage>
</organism>
<comment type="caution">
    <text evidence="1">The sequence shown here is derived from an EMBL/GenBank/DDBJ whole genome shotgun (WGS) entry which is preliminary data.</text>
</comment>
<reference evidence="1 2" key="1">
    <citation type="submission" date="2024-09" db="EMBL/GenBank/DDBJ databases">
        <authorList>
            <person name="Sun Q."/>
            <person name="Mori K."/>
        </authorList>
    </citation>
    <scope>NUCLEOTIDE SEQUENCE [LARGE SCALE GENOMIC DNA]</scope>
    <source>
        <strain evidence="1 2">JCM 3307</strain>
    </source>
</reference>
<proteinExistence type="predicted"/>
<dbReference type="EMBL" id="JBHMCA010000019">
    <property type="protein sequence ID" value="MFB9443022.1"/>
    <property type="molecule type" value="Genomic_DNA"/>
</dbReference>
<protein>
    <submittedName>
        <fullName evidence="1">Uncharacterized protein</fullName>
    </submittedName>
</protein>
<accession>A0ABV5M2D9</accession>
<keyword evidence="2" id="KW-1185">Reference proteome</keyword>
<name>A0ABV5M2D9_9ACTN</name>
<evidence type="ECO:0000313" key="1">
    <source>
        <dbReference type="EMBL" id="MFB9443022.1"/>
    </source>
</evidence>
<dbReference type="Proteomes" id="UP001589608">
    <property type="component" value="Unassembled WGS sequence"/>
</dbReference>
<sequence>MADRVIVLGRAARLVNQVNEGRAGCIEGVALLDRVARLVEVRAEPLAVAVAAQGPAGTCVLGDAVRDMVPLADGGRVVRGPHFDPARWNGAGHLVLYAAQAGWWFDPTLDQVSRMTGLPGGTLMQQITPEEISSGDLPFEIGGGQVLYRVVRADTTWQAAYNAEYARLGGIARAATQRALELEGFDEDLI</sequence>